<dbReference type="OrthoDB" id="9759948at2"/>
<evidence type="ECO:0000259" key="2">
    <source>
        <dbReference type="Pfam" id="PF13387"/>
    </source>
</evidence>
<dbReference type="EMBL" id="FUXC01000006">
    <property type="protein sequence ID" value="SJZ79719.1"/>
    <property type="molecule type" value="Genomic_DNA"/>
</dbReference>
<feature type="region of interest" description="Disordered" evidence="1">
    <location>
        <begin position="145"/>
        <end position="165"/>
    </location>
</feature>
<dbReference type="Pfam" id="PF25225">
    <property type="entry name" value="DUF7843"/>
    <property type="match status" value="1"/>
</dbReference>
<dbReference type="AlphaFoldDB" id="A0A1T4NKC3"/>
<evidence type="ECO:0000256" key="1">
    <source>
        <dbReference type="SAM" id="MobiDB-lite"/>
    </source>
</evidence>
<dbReference type="InterPro" id="IPR025178">
    <property type="entry name" value="Lnb_N"/>
</dbReference>
<evidence type="ECO:0000313" key="5">
    <source>
        <dbReference type="EMBL" id="SJZ79719.1"/>
    </source>
</evidence>
<dbReference type="STRING" id="225004.SAMN02745152_01252"/>
<feature type="domain" description="DUF7843" evidence="4">
    <location>
        <begin position="84"/>
        <end position="144"/>
    </location>
</feature>
<dbReference type="GeneID" id="303367494"/>
<evidence type="ECO:0000313" key="6">
    <source>
        <dbReference type="Proteomes" id="UP000190395"/>
    </source>
</evidence>
<dbReference type="Proteomes" id="UP000190395">
    <property type="component" value="Unassembled WGS sequence"/>
</dbReference>
<name>A0A1T4NKC3_9SPIR</name>
<gene>
    <name evidence="5" type="ORF">SAMN02745152_01252</name>
</gene>
<accession>A0A1T4NKC3</accession>
<protein>
    <submittedName>
        <fullName evidence="5">Uncharacterized protein</fullName>
    </submittedName>
</protein>
<dbReference type="InterPro" id="IPR057162">
    <property type="entry name" value="DUF7840"/>
</dbReference>
<dbReference type="InterPro" id="IPR057165">
    <property type="entry name" value="DUF7843"/>
</dbReference>
<dbReference type="RefSeq" id="WP_078930996.1">
    <property type="nucleotide sequence ID" value="NZ_FUXC01000006.1"/>
</dbReference>
<feature type="domain" description="Lnb N-terminal periplasmic" evidence="2">
    <location>
        <begin position="203"/>
        <end position="368"/>
    </location>
</feature>
<organism evidence="5 6">
    <name type="scientific">Treponema berlinense</name>
    <dbReference type="NCBI Taxonomy" id="225004"/>
    <lineage>
        <taxon>Bacteria</taxon>
        <taxon>Pseudomonadati</taxon>
        <taxon>Spirochaetota</taxon>
        <taxon>Spirochaetia</taxon>
        <taxon>Spirochaetales</taxon>
        <taxon>Treponemataceae</taxon>
        <taxon>Treponema</taxon>
    </lineage>
</organism>
<proteinExistence type="predicted"/>
<evidence type="ECO:0000259" key="3">
    <source>
        <dbReference type="Pfam" id="PF25222"/>
    </source>
</evidence>
<reference evidence="5 6" key="1">
    <citation type="submission" date="2017-02" db="EMBL/GenBank/DDBJ databases">
        <authorList>
            <person name="Peterson S.W."/>
        </authorList>
    </citation>
    <scope>NUCLEOTIDE SEQUENCE [LARGE SCALE GENOMIC DNA]</scope>
    <source>
        <strain evidence="5 6">ATCC BAA-909</strain>
    </source>
</reference>
<dbReference type="Pfam" id="PF13387">
    <property type="entry name" value="Lnb_N"/>
    <property type="match status" value="1"/>
</dbReference>
<evidence type="ECO:0000259" key="4">
    <source>
        <dbReference type="Pfam" id="PF25225"/>
    </source>
</evidence>
<sequence>MIFSISKVRYGFRTVPYLFIVVFSLFFIFPAFSEVKIENGIGESFFKNFGQRTGIEGIFSVENLIGQKKSIDVEEVIQKTQDLKLWEDPYWRTLVHYKPTFFGHYKSLVDDPEFFCAKNGKTNPRAELIATVRAFFEEKIEIPEETKEEINSESQKESDGSEKNTKIKKHAIERFPGRYRWICEKLGLKNSDFSYDGDAAYQALLTKLNPGDIYLVFPAGYLKRPASVFGHTFLLVETKGRPRLTANSINYGAVTTLTGGPLYALLGLVGGFKGYYGFEAYYEKIKQYSDMDMRDMWEYRINLTDDEKDRMLRHVFDLAGIYSRYYFTGENCSYNLLFLIEAARPSTKVTELIGGVVEPVETVKLIYESGLTDKVEYRPSIYSKIENEKTLLTKKEQKFAKKLCLGKTTVEDFPFEDISPEKQAALWELCADYLNVLLHSNKISSDEYRPRYLSVLSARRKLGKLNPPEFSVPAHPEEAHGSKKIAFAGGYDKKGGFIGTNFRLTAHEQLERSAGYSENSELAFAMVDLRYNFSKNEFYLQKADLLSIISLPASDLFFFNGASQLLTGLEKNLDKDGSENFAWRLKTLYGFSIRPVSRLQLYALAGIDCYFSPAYSYGTELFAGGETGLIAGNDIFRTKIYADFMLNVFDTEYLRSRFGIESCLSVSKNAALKGGYSFLRNYKKNWHEWNISFNLYF</sequence>
<dbReference type="Pfam" id="PF25222">
    <property type="entry name" value="DUF7840"/>
    <property type="match status" value="1"/>
</dbReference>
<keyword evidence="6" id="KW-1185">Reference proteome</keyword>
<feature type="domain" description="DUF7840" evidence="3">
    <location>
        <begin position="474"/>
        <end position="696"/>
    </location>
</feature>